<name>A0A0A1DUG2_NOCSI</name>
<organism evidence="1 2">
    <name type="scientific">Nocardioides simplex</name>
    <name type="common">Arthrobacter simplex</name>
    <dbReference type="NCBI Taxonomy" id="2045"/>
    <lineage>
        <taxon>Bacteria</taxon>
        <taxon>Bacillati</taxon>
        <taxon>Actinomycetota</taxon>
        <taxon>Actinomycetes</taxon>
        <taxon>Propionibacteriales</taxon>
        <taxon>Nocardioidaceae</taxon>
        <taxon>Pimelobacter</taxon>
    </lineage>
</organism>
<reference evidence="1 2" key="1">
    <citation type="journal article" date="2015" name="Genome Announc.">
        <title>Complete Genome Sequence of Steroid-Transforming Nocardioides simplex VKM Ac-2033D.</title>
        <authorList>
            <person name="Shtratnikova V.Y."/>
            <person name="Schelkunov M.I."/>
            <person name="Pekov Y.A."/>
            <person name="Fokina V.V."/>
            <person name="Logacheva M.D."/>
            <person name="Sokolov S.L."/>
            <person name="Bragin E.Y."/>
            <person name="Ashapkin V.V."/>
            <person name="Donova M.V."/>
        </authorList>
    </citation>
    <scope>NUCLEOTIDE SEQUENCE [LARGE SCALE GENOMIC DNA]</scope>
    <source>
        <strain evidence="1 2">VKM Ac-2033D</strain>
    </source>
</reference>
<sequence>MQDIKDVLDAELRTPPAPTFDVAATLGPGRRAVRRRRLAAGGAALALALVVGGAGVAVTSQFAGSQGADPVQVAAGVSDEGLASTEKLVDDSPAGYDPQDDDVILVRSGWEVVERVEDPVTGMSSTNGGGPITDSTALALRKGATTTWVVLYRFAKEGTTVATQGGGGVAETEAESGYDTLAGWLDHQRTLTFTGTAR</sequence>
<dbReference type="STRING" id="2045.KR76_23630"/>
<proteinExistence type="predicted"/>
<accession>A0A0A1DUG2</accession>
<dbReference type="GeneID" id="96611761"/>
<dbReference type="EMBL" id="CP009896">
    <property type="protein sequence ID" value="AIY19020.1"/>
    <property type="molecule type" value="Genomic_DNA"/>
</dbReference>
<keyword evidence="2" id="KW-1185">Reference proteome</keyword>
<dbReference type="AlphaFoldDB" id="A0A0A1DUG2"/>
<gene>
    <name evidence="1" type="ORF">KR76_23630</name>
</gene>
<dbReference type="RefSeq" id="WP_038681841.1">
    <property type="nucleotide sequence ID" value="NZ_BJMC01000015.1"/>
</dbReference>
<protein>
    <submittedName>
        <fullName evidence="1">Uncharacterized protein</fullName>
    </submittedName>
</protein>
<dbReference type="HOGENOM" id="CLU_1376918_0_0_11"/>
<dbReference type="eggNOG" id="ENOG50327NT">
    <property type="taxonomic scope" value="Bacteria"/>
</dbReference>
<dbReference type="OrthoDB" id="3829259at2"/>
<dbReference type="KEGG" id="psim:KR76_23630"/>
<evidence type="ECO:0000313" key="1">
    <source>
        <dbReference type="EMBL" id="AIY19020.1"/>
    </source>
</evidence>
<evidence type="ECO:0000313" key="2">
    <source>
        <dbReference type="Proteomes" id="UP000030300"/>
    </source>
</evidence>
<dbReference type="Proteomes" id="UP000030300">
    <property type="component" value="Chromosome"/>
</dbReference>